<dbReference type="GO" id="GO:0003834">
    <property type="term" value="F:beta-carotene 15,15'-dioxygenase activity"/>
    <property type="evidence" value="ECO:0007669"/>
    <property type="project" value="UniProtKB-EC"/>
</dbReference>
<comment type="caution">
    <text evidence="1">Lacks conserved residue(s) required for the propagation of feature annotation.</text>
</comment>
<evidence type="ECO:0000313" key="2">
    <source>
        <dbReference type="EMBL" id="RAJ17199.1"/>
    </source>
</evidence>
<evidence type="ECO:0000256" key="1">
    <source>
        <dbReference type="HAMAP-Rule" id="MF_02093"/>
    </source>
</evidence>
<evidence type="ECO:0000313" key="3">
    <source>
        <dbReference type="Proteomes" id="UP000248703"/>
    </source>
</evidence>
<sequence>MNMINNMDKIYNISIVLSLLGLWITSIVPKEYEIVLGFILIFSFGILHGSNDILLIENLSNKKTKQPFFKVFALYLITVLSAVILFYYLPAVAFLLFIVFSAFHFGEQHWEHKITINNSLIIKFFYLFYGLFILFLLFFYNAQKVIEVIYSITSYSFAEEIIIYGLIASTLLLIVFAIKLRNLIINFKSVFFKELFYLIVFAIVFKASTLIWGFTIYFILWHSIPSLYEQINFIYGNYNKTSVISYFKRAFPYWIISLIGIVIVISIFKEEKLIYAILFSFIAAITFPHALVINKMFKNQKTQSK</sequence>
<keyword evidence="1" id="KW-1003">Cell membrane</keyword>
<dbReference type="EMBL" id="QLLO01000002">
    <property type="protein sequence ID" value="RAJ17199.1"/>
    <property type="molecule type" value="Genomic_DNA"/>
</dbReference>
<dbReference type="NCBIfam" id="TIGR03753">
    <property type="entry name" value="blh_monoox"/>
    <property type="match status" value="1"/>
</dbReference>
<keyword evidence="1" id="KW-0812">Transmembrane</keyword>
<keyword evidence="1" id="KW-0560">Oxidoreductase</keyword>
<dbReference type="GO" id="GO:0010436">
    <property type="term" value="F:carotenoid dioxygenase activity"/>
    <property type="evidence" value="ECO:0007669"/>
    <property type="project" value="UniProtKB-UniRule"/>
</dbReference>
<name>A0A327RJT2_9FLAO</name>
<dbReference type="GO" id="GO:0005886">
    <property type="term" value="C:plasma membrane"/>
    <property type="evidence" value="ECO:0007669"/>
    <property type="project" value="UniProtKB-SubCell"/>
</dbReference>
<feature type="transmembrane region" description="Helical" evidence="1">
    <location>
        <begin position="120"/>
        <end position="140"/>
    </location>
</feature>
<dbReference type="GO" id="GO:0016121">
    <property type="term" value="P:carotene catabolic process"/>
    <property type="evidence" value="ECO:0007669"/>
    <property type="project" value="UniProtKB-UniRule"/>
</dbReference>
<feature type="transmembrane region" description="Helical" evidence="1">
    <location>
        <begin position="10"/>
        <end position="28"/>
    </location>
</feature>
<comment type="function">
    <text evidence="1">Catalyzes the cleavage of beta-carotene at its central double bond (15,15') to yield two molecules of all-trans-retinal.</text>
</comment>
<feature type="transmembrane region" description="Helical" evidence="1">
    <location>
        <begin position="161"/>
        <end position="180"/>
    </location>
</feature>
<keyword evidence="1" id="KW-0472">Membrane</keyword>
<feature type="transmembrane region" description="Helical" evidence="1">
    <location>
        <begin position="68"/>
        <end position="100"/>
    </location>
</feature>
<accession>A0A327RJT2</accession>
<organism evidence="2 3">
    <name type="scientific">Olleya aquimaris</name>
    <dbReference type="NCBI Taxonomy" id="639310"/>
    <lineage>
        <taxon>Bacteria</taxon>
        <taxon>Pseudomonadati</taxon>
        <taxon>Bacteroidota</taxon>
        <taxon>Flavobacteriia</taxon>
        <taxon>Flavobacteriales</taxon>
        <taxon>Flavobacteriaceae</taxon>
    </lineage>
</organism>
<dbReference type="Pfam" id="PF15461">
    <property type="entry name" value="BCD"/>
    <property type="match status" value="1"/>
</dbReference>
<feature type="transmembrane region" description="Helical" evidence="1">
    <location>
        <begin position="250"/>
        <end position="268"/>
    </location>
</feature>
<feature type="transmembrane region" description="Helical" evidence="1">
    <location>
        <begin position="34"/>
        <end position="56"/>
    </location>
</feature>
<comment type="catalytic activity">
    <reaction evidence="1">
        <text>all-trans-beta-carotene + O2 = 2 all-trans-retinal</text>
        <dbReference type="Rhea" id="RHEA:32887"/>
        <dbReference type="ChEBI" id="CHEBI:15379"/>
        <dbReference type="ChEBI" id="CHEBI:17579"/>
        <dbReference type="ChEBI" id="CHEBI:17898"/>
        <dbReference type="EC" id="1.13.11.63"/>
    </reaction>
</comment>
<dbReference type="EC" id="1.13.11.63" evidence="1"/>
<dbReference type="AlphaFoldDB" id="A0A327RJT2"/>
<reference evidence="2 3" key="1">
    <citation type="submission" date="2018-06" db="EMBL/GenBank/DDBJ databases">
        <title>Genomic Encyclopedia of Archaeal and Bacterial Type Strains, Phase II (KMG-II): from individual species to whole genera.</title>
        <authorList>
            <person name="Goeker M."/>
        </authorList>
    </citation>
    <scope>NUCLEOTIDE SEQUENCE [LARGE SCALE GENOMIC DNA]</scope>
    <source>
        <strain evidence="2 3">DSM 24464</strain>
    </source>
</reference>
<comment type="caution">
    <text evidence="2">The sequence shown here is derived from an EMBL/GenBank/DDBJ whole genome shotgun (WGS) entry which is preliminary data.</text>
</comment>
<gene>
    <name evidence="2" type="ORF">LY08_00980</name>
</gene>
<dbReference type="InterPro" id="IPR022270">
    <property type="entry name" value="Blh_diox"/>
</dbReference>
<keyword evidence="2" id="KW-0503">Monooxygenase</keyword>
<comment type="similarity">
    <text evidence="1">Belongs to the Brp/Blh beta-carotene diooxygenase family.</text>
</comment>
<dbReference type="Proteomes" id="UP000248703">
    <property type="component" value="Unassembled WGS sequence"/>
</dbReference>
<comment type="subcellular location">
    <subcellularLocation>
        <location evidence="1">Cell membrane</location>
        <topology evidence="1">Multi-pass membrane protein</topology>
    </subcellularLocation>
</comment>
<keyword evidence="1" id="KW-0408">Iron</keyword>
<keyword evidence="1" id="KW-1133">Transmembrane helix</keyword>
<dbReference type="GO" id="GO:0004497">
    <property type="term" value="F:monooxygenase activity"/>
    <property type="evidence" value="ECO:0007669"/>
    <property type="project" value="UniProtKB-KW"/>
</dbReference>
<protein>
    <recommendedName>
        <fullName evidence="1">Probable beta-carotene 15,15'-dioxygenase</fullName>
        <ecNumber evidence="1">1.13.11.63</ecNumber>
    </recommendedName>
</protein>
<keyword evidence="3" id="KW-1185">Reference proteome</keyword>
<feature type="transmembrane region" description="Helical" evidence="1">
    <location>
        <begin position="195"/>
        <end position="220"/>
    </location>
</feature>
<comment type="cofactor">
    <cofactor evidence="1">
        <name>Fe(2+)</name>
        <dbReference type="ChEBI" id="CHEBI:29033"/>
    </cofactor>
</comment>
<dbReference type="HAMAP" id="MF_02093">
    <property type="entry name" value="Beta_carotene_diox"/>
    <property type="match status" value="1"/>
</dbReference>
<keyword evidence="1" id="KW-0223">Dioxygenase</keyword>
<proteinExistence type="inferred from homology"/>
<feature type="transmembrane region" description="Helical" evidence="1">
    <location>
        <begin position="274"/>
        <end position="293"/>
    </location>
</feature>
<dbReference type="GO" id="GO:0005506">
    <property type="term" value="F:iron ion binding"/>
    <property type="evidence" value="ECO:0007669"/>
    <property type="project" value="UniProtKB-UniRule"/>
</dbReference>
<keyword evidence="1" id="KW-0479">Metal-binding</keyword>